<organism evidence="1 2">
    <name type="scientific">Novipirellula rosea</name>
    <dbReference type="NCBI Taxonomy" id="1031540"/>
    <lineage>
        <taxon>Bacteria</taxon>
        <taxon>Pseudomonadati</taxon>
        <taxon>Planctomycetota</taxon>
        <taxon>Planctomycetia</taxon>
        <taxon>Pirellulales</taxon>
        <taxon>Pirellulaceae</taxon>
        <taxon>Novipirellula</taxon>
    </lineage>
</organism>
<dbReference type="InterPro" id="IPR014718">
    <property type="entry name" value="GH-type_carb-bd"/>
</dbReference>
<dbReference type="EMBL" id="BAABGA010000099">
    <property type="protein sequence ID" value="GAA4468508.1"/>
    <property type="molecule type" value="Genomic_DNA"/>
</dbReference>
<proteinExistence type="predicted"/>
<dbReference type="Pfam" id="PF14486">
    <property type="entry name" value="DUF4432"/>
    <property type="match status" value="1"/>
</dbReference>
<gene>
    <name evidence="1" type="ORF">GCM10023156_59550</name>
</gene>
<keyword evidence="2" id="KW-1185">Reference proteome</keyword>
<reference evidence="2" key="1">
    <citation type="journal article" date="2019" name="Int. J. Syst. Evol. Microbiol.">
        <title>The Global Catalogue of Microorganisms (GCM) 10K type strain sequencing project: providing services to taxonomists for standard genome sequencing and annotation.</title>
        <authorList>
            <consortium name="The Broad Institute Genomics Platform"/>
            <consortium name="The Broad Institute Genome Sequencing Center for Infectious Disease"/>
            <person name="Wu L."/>
            <person name="Ma J."/>
        </authorList>
    </citation>
    <scope>NUCLEOTIDE SEQUENCE [LARGE SCALE GENOMIC DNA]</scope>
    <source>
        <strain evidence="2">JCM 17759</strain>
    </source>
</reference>
<dbReference type="CDD" id="cd09023">
    <property type="entry name" value="Aldose_epim_Ec_c4013"/>
    <property type="match status" value="1"/>
</dbReference>
<sequence>MAEIVALRKWDRREPQIAWDSDSPLSMDIETRMGEIKTRHGRFVGGASDNVEVVEIDTGVMRVIVLPTRGMSIWKIEAEGIRFGWDSPVTGPVHPSQVPLFDPSGLGWLEGFDELVVRCGLESNGAPEFDDSGKLKYPLHGRIGNLAADSLSIEYDEASGRLELIGEVIESRLFFKRLRMRTRLRVHAGSYRVDLLDDVTNELSTPTTMQLLYHINVGSPILKPGAVLEAACEELAPKDALSASELETWNQFGKPESGYQERVYFANLVCDDSSETTAMLRSAEKNRGMAVTFNVSQLPNFILWKNTGAKSDGYVVGMEPATNFPNTRSFEAEQGRVVTIEPADTVSFRLSLEVLTDETAVEKVSSRIKSLSAIHAPQIHDDPKVGWSL</sequence>
<evidence type="ECO:0000313" key="1">
    <source>
        <dbReference type="EMBL" id="GAA4468508.1"/>
    </source>
</evidence>
<name>A0ABP8NN01_9BACT</name>
<dbReference type="RefSeq" id="WP_345327319.1">
    <property type="nucleotide sequence ID" value="NZ_BAABGA010000099.1"/>
</dbReference>
<dbReference type="InterPro" id="IPR027839">
    <property type="entry name" value="DUF4432"/>
</dbReference>
<protein>
    <submittedName>
        <fullName evidence="1">Aldose 1-epimerase family protein</fullName>
    </submittedName>
</protein>
<dbReference type="Gene3D" id="2.70.98.10">
    <property type="match status" value="1"/>
</dbReference>
<accession>A0ABP8NN01</accession>
<dbReference type="Proteomes" id="UP001500840">
    <property type="component" value="Unassembled WGS sequence"/>
</dbReference>
<comment type="caution">
    <text evidence="1">The sequence shown here is derived from an EMBL/GenBank/DDBJ whole genome shotgun (WGS) entry which is preliminary data.</text>
</comment>
<evidence type="ECO:0000313" key="2">
    <source>
        <dbReference type="Proteomes" id="UP001500840"/>
    </source>
</evidence>